<keyword evidence="3" id="KW-1185">Reference proteome</keyword>
<evidence type="ECO:0000256" key="1">
    <source>
        <dbReference type="SAM" id="MobiDB-lite"/>
    </source>
</evidence>
<accession>A0AAN8I8T9</accession>
<proteinExistence type="predicted"/>
<evidence type="ECO:0000313" key="3">
    <source>
        <dbReference type="Proteomes" id="UP001316803"/>
    </source>
</evidence>
<dbReference type="Proteomes" id="UP001316803">
    <property type="component" value="Unassembled WGS sequence"/>
</dbReference>
<feature type="region of interest" description="Disordered" evidence="1">
    <location>
        <begin position="266"/>
        <end position="306"/>
    </location>
</feature>
<organism evidence="2 3">
    <name type="scientific">Knufia fluminis</name>
    <dbReference type="NCBI Taxonomy" id="191047"/>
    <lineage>
        <taxon>Eukaryota</taxon>
        <taxon>Fungi</taxon>
        <taxon>Dikarya</taxon>
        <taxon>Ascomycota</taxon>
        <taxon>Pezizomycotina</taxon>
        <taxon>Eurotiomycetes</taxon>
        <taxon>Chaetothyriomycetidae</taxon>
        <taxon>Chaetothyriales</taxon>
        <taxon>Trichomeriaceae</taxon>
        <taxon>Knufia</taxon>
    </lineage>
</organism>
<name>A0AAN8I8T9_9EURO</name>
<gene>
    <name evidence="2" type="ORF">OHC33_003630</name>
</gene>
<feature type="compositionally biased region" description="Basic and acidic residues" evidence="1">
    <location>
        <begin position="269"/>
        <end position="293"/>
    </location>
</feature>
<comment type="caution">
    <text evidence="2">The sequence shown here is derived from an EMBL/GenBank/DDBJ whole genome shotgun (WGS) entry which is preliminary data.</text>
</comment>
<dbReference type="EMBL" id="JAKLMC020000007">
    <property type="protein sequence ID" value="KAK5954951.1"/>
    <property type="molecule type" value="Genomic_DNA"/>
</dbReference>
<dbReference type="AlphaFoldDB" id="A0AAN8I8T9"/>
<reference evidence="2 3" key="1">
    <citation type="submission" date="2022-12" db="EMBL/GenBank/DDBJ databases">
        <title>Genomic features and morphological characterization of a novel Knufia sp. strain isolated from spacecraft assembly facility.</title>
        <authorList>
            <person name="Teixeira M."/>
            <person name="Chander A.M."/>
            <person name="Stajich J.E."/>
            <person name="Venkateswaran K."/>
        </authorList>
    </citation>
    <scope>NUCLEOTIDE SEQUENCE [LARGE SCALE GENOMIC DNA]</scope>
    <source>
        <strain evidence="2 3">FJI-L2-BK-P2</strain>
    </source>
</reference>
<evidence type="ECO:0000313" key="2">
    <source>
        <dbReference type="EMBL" id="KAK5954951.1"/>
    </source>
</evidence>
<protein>
    <submittedName>
        <fullName evidence="2">Uncharacterized protein</fullName>
    </submittedName>
</protein>
<sequence length="396" mass="45751">MAMVEEDVLPITIPEALDSLTKLIGDVNRKNRTMIDYYIYPKETPSEIEAYRPRLQVLFTRVESLSALDLPKLTLLVDDAAAFMSAFLLPIIDQLLNAVHGVQQIFINHYDRDLEDRKPYNGVYTTLEYRERQLKKFQADQMRNPQRRLPESLTPMPPNPTEPSFCRFAIAYMNHRDHGKLSQVMSEELSSDDKEKLRNSGGAYLSWDCPGCAFKLKYHVVSSMTSNIQLTDDVRSHSSVPEIEYRPAWLVKCHLYQPKSKNVKYSPAWDDRRESATDSRRGGTVRRQSDTRSHRTSNPFFFGGPRRSQSEVITNKYTTTHIRSKETYAKYGCPFCFVTGREHGHMDYRNGRELAEHIAARHHLGKPPSSLVLEKYMVGLNGRCADNVRRWDLNVR</sequence>